<name>A0A8T2TBY8_CERRI</name>
<keyword evidence="3" id="KW-1185">Reference proteome</keyword>
<dbReference type="EMBL" id="CM035418">
    <property type="protein sequence ID" value="KAH7420727.1"/>
    <property type="molecule type" value="Genomic_DNA"/>
</dbReference>
<evidence type="ECO:0000256" key="1">
    <source>
        <dbReference type="SAM" id="MobiDB-lite"/>
    </source>
</evidence>
<evidence type="ECO:0000313" key="2">
    <source>
        <dbReference type="EMBL" id="KAH7420727.1"/>
    </source>
</evidence>
<organism evidence="2 3">
    <name type="scientific">Ceratopteris richardii</name>
    <name type="common">Triangle waterfern</name>
    <dbReference type="NCBI Taxonomy" id="49495"/>
    <lineage>
        <taxon>Eukaryota</taxon>
        <taxon>Viridiplantae</taxon>
        <taxon>Streptophyta</taxon>
        <taxon>Embryophyta</taxon>
        <taxon>Tracheophyta</taxon>
        <taxon>Polypodiopsida</taxon>
        <taxon>Polypodiidae</taxon>
        <taxon>Polypodiales</taxon>
        <taxon>Pteridineae</taxon>
        <taxon>Pteridaceae</taxon>
        <taxon>Parkerioideae</taxon>
        <taxon>Ceratopteris</taxon>
    </lineage>
</organism>
<dbReference type="Proteomes" id="UP000825935">
    <property type="component" value="Chromosome 13"/>
</dbReference>
<gene>
    <name evidence="2" type="ORF">KP509_13G019500</name>
</gene>
<feature type="region of interest" description="Disordered" evidence="1">
    <location>
        <begin position="1"/>
        <end position="38"/>
    </location>
</feature>
<proteinExistence type="predicted"/>
<reference evidence="2" key="1">
    <citation type="submission" date="2021-08" db="EMBL/GenBank/DDBJ databases">
        <title>WGS assembly of Ceratopteris richardii.</title>
        <authorList>
            <person name="Marchant D.B."/>
            <person name="Chen G."/>
            <person name="Jenkins J."/>
            <person name="Shu S."/>
            <person name="Leebens-Mack J."/>
            <person name="Grimwood J."/>
            <person name="Schmutz J."/>
            <person name="Soltis P."/>
            <person name="Soltis D."/>
            <person name="Chen Z.-H."/>
        </authorList>
    </citation>
    <scope>NUCLEOTIDE SEQUENCE</scope>
    <source>
        <strain evidence="2">Whitten #5841</strain>
        <tissue evidence="2">Leaf</tissue>
    </source>
</reference>
<evidence type="ECO:0000313" key="3">
    <source>
        <dbReference type="Proteomes" id="UP000825935"/>
    </source>
</evidence>
<accession>A0A8T2TBY8</accession>
<sequence length="196" mass="22611">MQTSRWSTERPKMVARPLHTELQQQNSALPPGESNTEKEALDSLVPVLGQSMEQTEHIAKVLLVSHTTHYRERHREHLRKTEMKCSMKVRESIVKLFDSICSPPCINVKRCWSSKRYAMLEIEYSPRLRKICTFTFSTKVCLRERERRGLKQMDKCACGCMVQNQVIQILARAAMGHFNCPIEEEACLESGSSKIQ</sequence>
<comment type="caution">
    <text evidence="2">The sequence shown here is derived from an EMBL/GenBank/DDBJ whole genome shotgun (WGS) entry which is preliminary data.</text>
</comment>
<protein>
    <submittedName>
        <fullName evidence="2">Uncharacterized protein</fullName>
    </submittedName>
</protein>
<dbReference type="AlphaFoldDB" id="A0A8T2TBY8"/>